<dbReference type="Proteomes" id="UP000680038">
    <property type="component" value="Unassembled WGS sequence"/>
</dbReference>
<evidence type="ECO:0000313" key="2">
    <source>
        <dbReference type="EMBL" id="CAG4990578.1"/>
    </source>
</evidence>
<dbReference type="PANTHER" id="PTHR38454">
    <property type="entry name" value="INTEGRAL MEMBRANE PROTEIN-RELATED"/>
    <property type="match status" value="1"/>
</dbReference>
<feature type="transmembrane region" description="Helical" evidence="1">
    <location>
        <begin position="159"/>
        <end position="176"/>
    </location>
</feature>
<gene>
    <name evidence="2" type="ORF">DYBT9275_00561</name>
</gene>
<feature type="transmembrane region" description="Helical" evidence="1">
    <location>
        <begin position="335"/>
        <end position="354"/>
    </location>
</feature>
<evidence type="ECO:0008006" key="4">
    <source>
        <dbReference type="Google" id="ProtNLM"/>
    </source>
</evidence>
<evidence type="ECO:0000256" key="1">
    <source>
        <dbReference type="SAM" id="Phobius"/>
    </source>
</evidence>
<feature type="transmembrane region" description="Helical" evidence="1">
    <location>
        <begin position="524"/>
        <end position="541"/>
    </location>
</feature>
<feature type="transmembrane region" description="Helical" evidence="1">
    <location>
        <begin position="499"/>
        <end position="517"/>
    </location>
</feature>
<evidence type="ECO:0000313" key="3">
    <source>
        <dbReference type="Proteomes" id="UP000680038"/>
    </source>
</evidence>
<organism evidence="2 3">
    <name type="scientific">Dyadobacter helix</name>
    <dbReference type="NCBI Taxonomy" id="2822344"/>
    <lineage>
        <taxon>Bacteria</taxon>
        <taxon>Pseudomonadati</taxon>
        <taxon>Bacteroidota</taxon>
        <taxon>Cytophagia</taxon>
        <taxon>Cytophagales</taxon>
        <taxon>Spirosomataceae</taxon>
        <taxon>Dyadobacter</taxon>
    </lineage>
</organism>
<protein>
    <recommendedName>
        <fullName evidence="4">Membrane protein YfhO</fullName>
    </recommendedName>
</protein>
<keyword evidence="1" id="KW-0812">Transmembrane</keyword>
<feature type="transmembrane region" description="Helical" evidence="1">
    <location>
        <begin position="208"/>
        <end position="226"/>
    </location>
</feature>
<feature type="transmembrane region" description="Helical" evidence="1">
    <location>
        <begin position="90"/>
        <end position="123"/>
    </location>
</feature>
<feature type="transmembrane region" description="Helical" evidence="1">
    <location>
        <begin position="182"/>
        <end position="201"/>
    </location>
</feature>
<feature type="transmembrane region" description="Helical" evidence="1">
    <location>
        <begin position="397"/>
        <end position="421"/>
    </location>
</feature>
<dbReference type="PANTHER" id="PTHR38454:SF1">
    <property type="entry name" value="INTEGRAL MEMBRANE PROTEIN"/>
    <property type="match status" value="1"/>
</dbReference>
<proteinExistence type="predicted"/>
<dbReference type="AlphaFoldDB" id="A0A916NAX7"/>
<keyword evidence="1" id="KW-1133">Transmembrane helix</keyword>
<dbReference type="InterPro" id="IPR018580">
    <property type="entry name" value="Uncharacterised_YfhO"/>
</dbReference>
<keyword evidence="1" id="KW-0472">Membrane</keyword>
<name>A0A916NAX7_9BACT</name>
<dbReference type="EMBL" id="CAJRAF010000001">
    <property type="protein sequence ID" value="CAG4990578.1"/>
    <property type="molecule type" value="Genomic_DNA"/>
</dbReference>
<sequence>MVAVVGFVALSVIYASPVLQGKKMNQYDDVQAKAAAREIVTYHEKTGEWSAWTNGMFAGMPGFLIAADYPTSISTKLGQGINKILPAPANYLLIGMVSAYILLLVVGAGSWLAALGGIAFAFASFNLVSLEAGHVSKMLAIFYAPGVLAGVLLAFRKNWLAGAALTALFLSLELYANHVQITYYLGIGIVLLVIGESIGYIRSGKIKQLSFILAGLVFAAVISVGTHTTRLWNAYDYTKETIRGKPELTAPVNPGGKAPKQEGLDKEYAFSYSYGWGELITLLIPEAYGGSTSGGLDDKSETYKVLVGRGLDPANAQNIIQQLPLYWGDQPIVGGPAYVGAIVFFLFILGLFIVKSPLKPWLVGIIILYLVWALGKHFEIVNYLFFDYFPMFNKFRAMTMVVALVQLLMVLIGILALKTIAEEKTDQKEFSKQFLISLGISAGLCLILAVMPSLLFNFQGPNDAQLQASFAEQAKDAGFAQQIVNAIVQDRAGMMKGDAFRSLIFILLAAGVIWLWVKDKVKPLVVYTLLIVLMIFDMFGVDKRYLNNDDFISSYAAQVAITPSPADEQIMKDPDPDFRVFDLSNPQGPFNSAAASYFHKSLGGYHGAKLRRYQELFERQIAKQNSNPEILNMLNTKYILMGDQQGNKTVQVNPGAYGHAWFVKNYKIVPDANAEMAALDSLKPREEAVIDKRFADKLSGLTIQPDSSAKISLISYKPNELIYESNSGREGLAVFAEIYYNVRDEWKVTIDDKPADLLRADYVLRALRVPAGKHTIKFSFEPVSVATGSKVDLVSSILLVVLIAGALFVEVKGKKV</sequence>
<accession>A0A916NAX7</accession>
<feature type="transmembrane region" description="Helical" evidence="1">
    <location>
        <begin position="135"/>
        <end position="154"/>
    </location>
</feature>
<feature type="transmembrane region" description="Helical" evidence="1">
    <location>
        <begin position="361"/>
        <end position="385"/>
    </location>
</feature>
<keyword evidence="3" id="KW-1185">Reference proteome</keyword>
<reference evidence="2" key="1">
    <citation type="submission" date="2021-04" db="EMBL/GenBank/DDBJ databases">
        <authorList>
            <person name="Rodrigo-Torres L."/>
            <person name="Arahal R. D."/>
            <person name="Lucena T."/>
        </authorList>
    </citation>
    <scope>NUCLEOTIDE SEQUENCE</scope>
    <source>
        <strain evidence="2">CECT 9275</strain>
    </source>
</reference>
<comment type="caution">
    <text evidence="2">The sequence shown here is derived from an EMBL/GenBank/DDBJ whole genome shotgun (WGS) entry which is preliminary data.</text>
</comment>
<feature type="transmembrane region" description="Helical" evidence="1">
    <location>
        <begin position="433"/>
        <end position="456"/>
    </location>
</feature>